<organism evidence="1 2">
    <name type="scientific">Austropuccinia psidii MF-1</name>
    <dbReference type="NCBI Taxonomy" id="1389203"/>
    <lineage>
        <taxon>Eukaryota</taxon>
        <taxon>Fungi</taxon>
        <taxon>Dikarya</taxon>
        <taxon>Basidiomycota</taxon>
        <taxon>Pucciniomycotina</taxon>
        <taxon>Pucciniomycetes</taxon>
        <taxon>Pucciniales</taxon>
        <taxon>Sphaerophragmiaceae</taxon>
        <taxon>Austropuccinia</taxon>
    </lineage>
</organism>
<dbReference type="Gene3D" id="3.30.420.10">
    <property type="entry name" value="Ribonuclease H-like superfamily/Ribonuclease H"/>
    <property type="match status" value="1"/>
</dbReference>
<dbReference type="InterPro" id="IPR012337">
    <property type="entry name" value="RNaseH-like_sf"/>
</dbReference>
<gene>
    <name evidence="1" type="ORF">O181_073163</name>
</gene>
<name>A0A9Q3F4F4_9BASI</name>
<evidence type="ECO:0000313" key="1">
    <source>
        <dbReference type="EMBL" id="MBW0533448.1"/>
    </source>
</evidence>
<proteinExistence type="predicted"/>
<dbReference type="AlphaFoldDB" id="A0A9Q3F4F4"/>
<sequence length="360" mass="41162">MVEKILTTILFQAIRLCTGMMKQTPSPFLKLYGGVKDLTKQHIKLTRNYIHSKLTAPADDTYCTIIWKEITSDPRTHTSPLNNLLEKDILLKQHSTRAEILSPFPIPPWSTQITNLINDGLTKETAKKKIADQLKDKLTNHSLVLFTDGSLIPGSTQKHQPTNKEVPRFYWCPGHSGIQQNEQVDELEKEAANARTTFTHTLHHISISKLKQMTKQHSNTPPLLPEIERKRIKFKTPPRIIIRSLDQLEKGIAATINQLCSNHAPLNAYLHQIKQVDSYLCLHCNTMETTTHYLLFCKKFQQQRQELKKEITKHCLRLNPNSHISILDCPAALPFLVSFITSTARFKYIKNYIPPSSTSS</sequence>
<dbReference type="GO" id="GO:0003676">
    <property type="term" value="F:nucleic acid binding"/>
    <property type="evidence" value="ECO:0007669"/>
    <property type="project" value="InterPro"/>
</dbReference>
<dbReference type="OrthoDB" id="3267074at2759"/>
<dbReference type="InterPro" id="IPR036397">
    <property type="entry name" value="RNaseH_sf"/>
</dbReference>
<dbReference type="Proteomes" id="UP000765509">
    <property type="component" value="Unassembled WGS sequence"/>
</dbReference>
<evidence type="ECO:0008006" key="3">
    <source>
        <dbReference type="Google" id="ProtNLM"/>
    </source>
</evidence>
<accession>A0A9Q3F4F4</accession>
<keyword evidence="2" id="KW-1185">Reference proteome</keyword>
<dbReference type="EMBL" id="AVOT02038546">
    <property type="protein sequence ID" value="MBW0533448.1"/>
    <property type="molecule type" value="Genomic_DNA"/>
</dbReference>
<evidence type="ECO:0000313" key="2">
    <source>
        <dbReference type="Proteomes" id="UP000765509"/>
    </source>
</evidence>
<comment type="caution">
    <text evidence="1">The sequence shown here is derived from an EMBL/GenBank/DDBJ whole genome shotgun (WGS) entry which is preliminary data.</text>
</comment>
<reference evidence="1" key="1">
    <citation type="submission" date="2021-03" db="EMBL/GenBank/DDBJ databases">
        <title>Draft genome sequence of rust myrtle Austropuccinia psidii MF-1, a brazilian biotype.</title>
        <authorList>
            <person name="Quecine M.C."/>
            <person name="Pachon D.M.R."/>
            <person name="Bonatelli M.L."/>
            <person name="Correr F.H."/>
            <person name="Franceschini L.M."/>
            <person name="Leite T.F."/>
            <person name="Margarido G.R.A."/>
            <person name="Almeida C.A."/>
            <person name="Ferrarezi J.A."/>
            <person name="Labate C.A."/>
        </authorList>
    </citation>
    <scope>NUCLEOTIDE SEQUENCE</scope>
    <source>
        <strain evidence="1">MF-1</strain>
    </source>
</reference>
<protein>
    <recommendedName>
        <fullName evidence="3">RNase H type-1 domain-containing protein</fullName>
    </recommendedName>
</protein>
<dbReference type="SUPFAM" id="SSF53098">
    <property type="entry name" value="Ribonuclease H-like"/>
    <property type="match status" value="1"/>
</dbReference>